<gene>
    <name evidence="2" type="ORF">Sradi_0675000</name>
</gene>
<dbReference type="InterPro" id="IPR025558">
    <property type="entry name" value="DUF4283"/>
</dbReference>
<proteinExistence type="predicted"/>
<organism evidence="2">
    <name type="scientific">Sesamum radiatum</name>
    <name type="common">Black benniseed</name>
    <dbReference type="NCBI Taxonomy" id="300843"/>
    <lineage>
        <taxon>Eukaryota</taxon>
        <taxon>Viridiplantae</taxon>
        <taxon>Streptophyta</taxon>
        <taxon>Embryophyta</taxon>
        <taxon>Tracheophyta</taxon>
        <taxon>Spermatophyta</taxon>
        <taxon>Magnoliopsida</taxon>
        <taxon>eudicotyledons</taxon>
        <taxon>Gunneridae</taxon>
        <taxon>Pentapetalae</taxon>
        <taxon>asterids</taxon>
        <taxon>lamiids</taxon>
        <taxon>Lamiales</taxon>
        <taxon>Pedaliaceae</taxon>
        <taxon>Sesamum</taxon>
    </lineage>
</organism>
<feature type="domain" description="DUF4283" evidence="1">
    <location>
        <begin position="39"/>
        <end position="117"/>
    </location>
</feature>
<dbReference type="InterPro" id="IPR040256">
    <property type="entry name" value="At4g02000-like"/>
</dbReference>
<sequence>MEAETERLARSLIITEEEDLGVVMPTGVWHSDPEKIGFYSVGCILSHKPYNVEALKTILLSALNPAKGMEITFLENDRFLLKFFHVVDRDRVLASGPWAFEKNLIFLVAMSDDENPEDVDLTWCAFYVRIHGLPLGKMTAEIANFIGGK</sequence>
<comment type="caution">
    <text evidence="2">The sequence shown here is derived from an EMBL/GenBank/DDBJ whole genome shotgun (WGS) entry which is preliminary data.</text>
</comment>
<reference evidence="2" key="2">
    <citation type="journal article" date="2024" name="Plant">
        <title>Genomic evolution and insights into agronomic trait innovations of Sesamum species.</title>
        <authorList>
            <person name="Miao H."/>
            <person name="Wang L."/>
            <person name="Qu L."/>
            <person name="Liu H."/>
            <person name="Sun Y."/>
            <person name="Le M."/>
            <person name="Wang Q."/>
            <person name="Wei S."/>
            <person name="Zheng Y."/>
            <person name="Lin W."/>
            <person name="Duan Y."/>
            <person name="Cao H."/>
            <person name="Xiong S."/>
            <person name="Wang X."/>
            <person name="Wei L."/>
            <person name="Li C."/>
            <person name="Ma Q."/>
            <person name="Ju M."/>
            <person name="Zhao R."/>
            <person name="Li G."/>
            <person name="Mu C."/>
            <person name="Tian Q."/>
            <person name="Mei H."/>
            <person name="Zhang T."/>
            <person name="Gao T."/>
            <person name="Zhang H."/>
        </authorList>
    </citation>
    <scope>NUCLEOTIDE SEQUENCE</scope>
    <source>
        <strain evidence="2">G02</strain>
    </source>
</reference>
<reference evidence="2" key="1">
    <citation type="submission" date="2020-06" db="EMBL/GenBank/DDBJ databases">
        <authorList>
            <person name="Li T."/>
            <person name="Hu X."/>
            <person name="Zhang T."/>
            <person name="Song X."/>
            <person name="Zhang H."/>
            <person name="Dai N."/>
            <person name="Sheng W."/>
            <person name="Hou X."/>
            <person name="Wei L."/>
        </authorList>
    </citation>
    <scope>NUCLEOTIDE SEQUENCE</scope>
    <source>
        <strain evidence="2">G02</strain>
        <tissue evidence="2">Leaf</tissue>
    </source>
</reference>
<name>A0AAW2VNZ8_SESRA</name>
<evidence type="ECO:0000259" key="1">
    <source>
        <dbReference type="Pfam" id="PF14111"/>
    </source>
</evidence>
<dbReference type="Pfam" id="PF14111">
    <property type="entry name" value="DUF4283"/>
    <property type="match status" value="1"/>
</dbReference>
<accession>A0AAW2VNZ8</accession>
<evidence type="ECO:0000313" key="2">
    <source>
        <dbReference type="EMBL" id="KAL0430490.1"/>
    </source>
</evidence>
<dbReference type="PANTHER" id="PTHR31286">
    <property type="entry name" value="GLYCINE-RICH CELL WALL STRUCTURAL PROTEIN 1.8-LIKE"/>
    <property type="match status" value="1"/>
</dbReference>
<dbReference type="EMBL" id="JACGWJ010000003">
    <property type="protein sequence ID" value="KAL0430490.1"/>
    <property type="molecule type" value="Genomic_DNA"/>
</dbReference>
<protein>
    <recommendedName>
        <fullName evidence="1">DUF4283 domain-containing protein</fullName>
    </recommendedName>
</protein>
<dbReference type="PANTHER" id="PTHR31286:SF153">
    <property type="entry name" value="DUF4283 DOMAIN PROTEIN"/>
    <property type="match status" value="1"/>
</dbReference>
<dbReference type="AlphaFoldDB" id="A0AAW2VNZ8"/>